<feature type="region of interest" description="Disordered" evidence="7">
    <location>
        <begin position="335"/>
        <end position="376"/>
    </location>
</feature>
<proteinExistence type="predicted"/>
<dbReference type="KEGG" id="egu:105042026"/>
<comment type="subcellular location">
    <subcellularLocation>
        <location evidence="1">Nucleus</location>
    </subcellularLocation>
</comment>
<evidence type="ECO:0000256" key="2">
    <source>
        <dbReference type="ARBA" id="ARBA00023015"/>
    </source>
</evidence>
<evidence type="ECO:0000256" key="7">
    <source>
        <dbReference type="SAM" id="MobiDB-lite"/>
    </source>
</evidence>
<feature type="compositionally biased region" description="Basic residues" evidence="7">
    <location>
        <begin position="339"/>
        <end position="348"/>
    </location>
</feature>
<feature type="compositionally biased region" description="Low complexity" evidence="7">
    <location>
        <begin position="365"/>
        <end position="376"/>
    </location>
</feature>
<dbReference type="GO" id="GO:0000976">
    <property type="term" value="F:transcription cis-regulatory region binding"/>
    <property type="evidence" value="ECO:0007669"/>
    <property type="project" value="TreeGrafter"/>
</dbReference>
<evidence type="ECO:0000256" key="4">
    <source>
        <dbReference type="ARBA" id="ARBA00023125"/>
    </source>
</evidence>
<dbReference type="Pfam" id="PF13837">
    <property type="entry name" value="Myb_DNA-bind_4"/>
    <property type="match status" value="1"/>
</dbReference>
<evidence type="ECO:0000313" key="10">
    <source>
        <dbReference type="RefSeq" id="XP_010917433.1"/>
    </source>
</evidence>
<keyword evidence="4" id="KW-0238">DNA-binding</keyword>
<dbReference type="PANTHER" id="PTHR31307">
    <property type="entry name" value="TRIHELIX TRANSCRIPTION FACTOR ASIL2"/>
    <property type="match status" value="1"/>
</dbReference>
<evidence type="ECO:0000313" key="9">
    <source>
        <dbReference type="Proteomes" id="UP000504607"/>
    </source>
</evidence>
<feature type="compositionally biased region" description="Low complexity" evidence="7">
    <location>
        <begin position="238"/>
        <end position="257"/>
    </location>
</feature>
<evidence type="ECO:0000256" key="3">
    <source>
        <dbReference type="ARBA" id="ARBA00023054"/>
    </source>
</evidence>
<dbReference type="FunFam" id="1.10.10.60:FF:000104">
    <property type="entry name" value="trihelix transcription factor ASIL2"/>
    <property type="match status" value="1"/>
</dbReference>
<evidence type="ECO:0000256" key="5">
    <source>
        <dbReference type="ARBA" id="ARBA00023163"/>
    </source>
</evidence>
<dbReference type="InParanoid" id="A0A6I9R098"/>
<feature type="domain" description="Myb/SANT-like DNA-binding" evidence="8">
    <location>
        <begin position="89"/>
        <end position="178"/>
    </location>
</feature>
<keyword evidence="9" id="KW-1185">Reference proteome</keyword>
<protein>
    <submittedName>
        <fullName evidence="10">Trihelix transcription factor ASIL2</fullName>
    </submittedName>
</protein>
<keyword evidence="5" id="KW-0804">Transcription</keyword>
<reference evidence="10" key="1">
    <citation type="submission" date="2025-08" db="UniProtKB">
        <authorList>
            <consortium name="RefSeq"/>
        </authorList>
    </citation>
    <scope>IDENTIFICATION</scope>
</reference>
<dbReference type="InterPro" id="IPR044823">
    <property type="entry name" value="ASIL1/2-like"/>
</dbReference>
<dbReference type="Proteomes" id="UP000504607">
    <property type="component" value="Chromosome 3"/>
</dbReference>
<organism evidence="9 10">
    <name type="scientific">Elaeis guineensis var. tenera</name>
    <name type="common">Oil palm</name>
    <dbReference type="NCBI Taxonomy" id="51953"/>
    <lineage>
        <taxon>Eukaryota</taxon>
        <taxon>Viridiplantae</taxon>
        <taxon>Streptophyta</taxon>
        <taxon>Embryophyta</taxon>
        <taxon>Tracheophyta</taxon>
        <taxon>Spermatophyta</taxon>
        <taxon>Magnoliopsida</taxon>
        <taxon>Liliopsida</taxon>
        <taxon>Arecaceae</taxon>
        <taxon>Arecoideae</taxon>
        <taxon>Cocoseae</taxon>
        <taxon>Elaeidinae</taxon>
        <taxon>Elaeis</taxon>
    </lineage>
</organism>
<feature type="compositionally biased region" description="Basic residues" evidence="7">
    <location>
        <begin position="224"/>
        <end position="237"/>
    </location>
</feature>
<feature type="region of interest" description="Disordered" evidence="7">
    <location>
        <begin position="69"/>
        <end position="92"/>
    </location>
</feature>
<feature type="region of interest" description="Disordered" evidence="7">
    <location>
        <begin position="175"/>
        <end position="282"/>
    </location>
</feature>
<name>A0A6I9R098_ELAGV</name>
<gene>
    <name evidence="10" type="primary">LOC105042026</name>
</gene>
<dbReference type="GeneID" id="105042026"/>
<accession>A0A6I9R098</accession>
<evidence type="ECO:0000256" key="1">
    <source>
        <dbReference type="ARBA" id="ARBA00004123"/>
    </source>
</evidence>
<dbReference type="RefSeq" id="XP_010917433.1">
    <property type="nucleotide sequence ID" value="XM_010919131.3"/>
</dbReference>
<sequence length="376" mass="41075">MEDDDDARSESPSKSPSQSQSPPPSPPTQLVSVVASSSAAATATSHPNGRAAVEPVTVAAPLQHTLTLALPIQRPSGGGGGGGGGGREDCWSEGATSTLIDAWGERYLELSRGNLKQKHWQEVADAVTSRDGYTKTPKTDVQCKNRIDTLKKKYKIEKSKIASSAAATSPWPFFGRLDVLLGPNHKPTSTPALPAPANPSNPHHPSKIPSGVPLRPPIQPQFPQRHRTPHRSNKRGRSPPSVSSRSAGLSADSSDGLPPEPAVNGKRRKREAEVEDEEEGLQELTEAILRFAKVYERVESSKLQQAMEMEKQRMAFARELEVQRMQFFMKTQMELTQLKSRHLGRRRRRDEAGASGNHRRHHQNDSSNSNTSHNSG</sequence>
<feature type="compositionally biased region" description="Gly residues" evidence="7">
    <location>
        <begin position="76"/>
        <end position="85"/>
    </location>
</feature>
<keyword evidence="6" id="KW-0539">Nucleus</keyword>
<dbReference type="FunCoup" id="A0A6I9R098">
    <property type="interactions" value="1656"/>
</dbReference>
<dbReference type="Gene3D" id="1.10.10.60">
    <property type="entry name" value="Homeodomain-like"/>
    <property type="match status" value="1"/>
</dbReference>
<dbReference type="AlphaFoldDB" id="A0A6I9R098"/>
<evidence type="ECO:0000256" key="6">
    <source>
        <dbReference type="ARBA" id="ARBA00023242"/>
    </source>
</evidence>
<keyword evidence="2" id="KW-0805">Transcription regulation</keyword>
<dbReference type="InterPro" id="IPR044822">
    <property type="entry name" value="Myb_DNA-bind_4"/>
</dbReference>
<feature type="region of interest" description="Disordered" evidence="7">
    <location>
        <begin position="1"/>
        <end position="55"/>
    </location>
</feature>
<feature type="compositionally biased region" description="Low complexity" evidence="7">
    <location>
        <begin position="31"/>
        <end position="45"/>
    </location>
</feature>
<keyword evidence="3" id="KW-0175">Coiled coil</keyword>
<dbReference type="OrthoDB" id="2019351at2759"/>
<evidence type="ECO:0000259" key="8">
    <source>
        <dbReference type="Pfam" id="PF13837"/>
    </source>
</evidence>
<dbReference type="PANTHER" id="PTHR31307:SF4">
    <property type="entry name" value="TRIHELIX TRANSCRIPTION FACTOR ASIL2"/>
    <property type="match status" value="1"/>
</dbReference>
<dbReference type="GO" id="GO:0005634">
    <property type="term" value="C:nucleus"/>
    <property type="evidence" value="ECO:0007669"/>
    <property type="project" value="UniProtKB-SubCell"/>
</dbReference>